<comment type="caution">
    <text evidence="1">The sequence shown here is derived from an EMBL/GenBank/DDBJ whole genome shotgun (WGS) entry which is preliminary data.</text>
</comment>
<dbReference type="KEGG" id="bsj:UP17_19085"/>
<organism evidence="1 2">
    <name type="scientific">Peribacillus simplex</name>
    <dbReference type="NCBI Taxonomy" id="1478"/>
    <lineage>
        <taxon>Bacteria</taxon>
        <taxon>Bacillati</taxon>
        <taxon>Bacillota</taxon>
        <taxon>Bacilli</taxon>
        <taxon>Bacillales</taxon>
        <taxon>Bacillaceae</taxon>
        <taxon>Peribacillus</taxon>
    </lineage>
</organism>
<protein>
    <recommendedName>
        <fullName evidence="3">Transposase</fullName>
    </recommendedName>
</protein>
<sequence>MLFPHIWNKTITRLKKFTTLLPKLLAETPEALAARERISKINWNFFKEKTAGKLDSHRACLQL</sequence>
<evidence type="ECO:0000313" key="2">
    <source>
        <dbReference type="Proteomes" id="UP001234602"/>
    </source>
</evidence>
<dbReference type="EMBL" id="JAUCEY010000008">
    <property type="protein sequence ID" value="MDM5452330.1"/>
    <property type="molecule type" value="Genomic_DNA"/>
</dbReference>
<evidence type="ECO:0008006" key="3">
    <source>
        <dbReference type="Google" id="ProtNLM"/>
    </source>
</evidence>
<dbReference type="Proteomes" id="UP001234602">
    <property type="component" value="Unassembled WGS sequence"/>
</dbReference>
<name>A0AAW7IA01_9BACI</name>
<evidence type="ECO:0000313" key="1">
    <source>
        <dbReference type="EMBL" id="MDM5452330.1"/>
    </source>
</evidence>
<reference evidence="1" key="1">
    <citation type="submission" date="2023-06" db="EMBL/GenBank/DDBJ databases">
        <title>Comparative genomics of Bacillaceae isolates and their secondary metabolite potential.</title>
        <authorList>
            <person name="Song L."/>
            <person name="Nielsen L.J."/>
            <person name="Mohite O."/>
            <person name="Xu X."/>
            <person name="Weber T."/>
            <person name="Kovacs A.T."/>
        </authorList>
    </citation>
    <scope>NUCLEOTIDE SEQUENCE</scope>
    <source>
        <strain evidence="1">D8_B_37</strain>
    </source>
</reference>
<proteinExistence type="predicted"/>
<gene>
    <name evidence="1" type="ORF">QUF89_09060</name>
</gene>
<accession>A0AAW7IA01</accession>
<dbReference type="AlphaFoldDB" id="A0AAW7IA01"/>